<evidence type="ECO:0000256" key="3">
    <source>
        <dbReference type="ARBA" id="ARBA00022448"/>
    </source>
</evidence>
<evidence type="ECO:0000256" key="8">
    <source>
        <dbReference type="SAM" id="Phobius"/>
    </source>
</evidence>
<gene>
    <name evidence="10" type="ORF">GCM10007350_20230</name>
</gene>
<feature type="transmembrane region" description="Helical" evidence="8">
    <location>
        <begin position="174"/>
        <end position="194"/>
    </location>
</feature>
<dbReference type="SUPFAM" id="SSF103481">
    <property type="entry name" value="Multidrug resistance efflux transporter EmrE"/>
    <property type="match status" value="2"/>
</dbReference>
<evidence type="ECO:0000256" key="4">
    <source>
        <dbReference type="ARBA" id="ARBA00022475"/>
    </source>
</evidence>
<dbReference type="InterPro" id="IPR037185">
    <property type="entry name" value="EmrE-like"/>
</dbReference>
<keyword evidence="7 8" id="KW-0472">Membrane</keyword>
<feature type="transmembrane region" description="Helical" evidence="8">
    <location>
        <begin position="146"/>
        <end position="162"/>
    </location>
</feature>
<dbReference type="InterPro" id="IPR000620">
    <property type="entry name" value="EamA_dom"/>
</dbReference>
<feature type="transmembrane region" description="Helical" evidence="8">
    <location>
        <begin position="5"/>
        <end position="22"/>
    </location>
</feature>
<feature type="transmembrane region" description="Helical" evidence="8">
    <location>
        <begin position="263"/>
        <end position="285"/>
    </location>
</feature>
<comment type="caution">
    <text evidence="10">The sequence shown here is derived from an EMBL/GenBank/DDBJ whole genome shotgun (WGS) entry which is preliminary data.</text>
</comment>
<evidence type="ECO:0000313" key="11">
    <source>
        <dbReference type="Proteomes" id="UP000604737"/>
    </source>
</evidence>
<comment type="similarity">
    <text evidence="2">Belongs to the EamA transporter family.</text>
</comment>
<evidence type="ECO:0000256" key="6">
    <source>
        <dbReference type="ARBA" id="ARBA00022989"/>
    </source>
</evidence>
<evidence type="ECO:0000259" key="9">
    <source>
        <dbReference type="Pfam" id="PF00892"/>
    </source>
</evidence>
<dbReference type="Proteomes" id="UP000604737">
    <property type="component" value="Unassembled WGS sequence"/>
</dbReference>
<feature type="transmembrane region" description="Helical" evidence="8">
    <location>
        <begin position="34"/>
        <end position="55"/>
    </location>
</feature>
<organism evidence="10 11">
    <name type="scientific">Jeongeupia chitinilytica</name>
    <dbReference type="NCBI Taxonomy" id="1041641"/>
    <lineage>
        <taxon>Bacteria</taxon>
        <taxon>Pseudomonadati</taxon>
        <taxon>Pseudomonadota</taxon>
        <taxon>Betaproteobacteria</taxon>
        <taxon>Neisseriales</taxon>
        <taxon>Chitinibacteraceae</taxon>
        <taxon>Jeongeupia</taxon>
    </lineage>
</organism>
<feature type="transmembrane region" description="Helical" evidence="8">
    <location>
        <begin position="206"/>
        <end position="227"/>
    </location>
</feature>
<dbReference type="InterPro" id="IPR004626">
    <property type="entry name" value="RarD"/>
</dbReference>
<dbReference type="EMBL" id="BMYO01000005">
    <property type="protein sequence ID" value="GHD63218.1"/>
    <property type="molecule type" value="Genomic_DNA"/>
</dbReference>
<keyword evidence="3" id="KW-0813">Transport</keyword>
<dbReference type="PANTHER" id="PTHR22911">
    <property type="entry name" value="ACYL-MALONYL CONDENSING ENZYME-RELATED"/>
    <property type="match status" value="1"/>
</dbReference>
<keyword evidence="5 8" id="KW-0812">Transmembrane</keyword>
<evidence type="ECO:0000256" key="2">
    <source>
        <dbReference type="ARBA" id="ARBA00007362"/>
    </source>
</evidence>
<keyword evidence="6 8" id="KW-1133">Transmembrane helix</keyword>
<proteinExistence type="inferred from homology"/>
<dbReference type="Pfam" id="PF00892">
    <property type="entry name" value="EamA"/>
    <property type="match status" value="1"/>
</dbReference>
<keyword evidence="11" id="KW-1185">Reference proteome</keyword>
<comment type="subcellular location">
    <subcellularLocation>
        <location evidence="1">Cell membrane</location>
        <topology evidence="1">Multi-pass membrane protein</topology>
    </subcellularLocation>
</comment>
<evidence type="ECO:0000256" key="5">
    <source>
        <dbReference type="ARBA" id="ARBA00022692"/>
    </source>
</evidence>
<accession>A0ABQ3GZQ2</accession>
<dbReference type="PANTHER" id="PTHR22911:SF137">
    <property type="entry name" value="SOLUTE CARRIER FAMILY 35 MEMBER G2-RELATED"/>
    <property type="match status" value="1"/>
</dbReference>
<keyword evidence="4" id="KW-1003">Cell membrane</keyword>
<evidence type="ECO:0000313" key="10">
    <source>
        <dbReference type="EMBL" id="GHD63218.1"/>
    </source>
</evidence>
<feature type="domain" description="EamA" evidence="9">
    <location>
        <begin position="3"/>
        <end position="138"/>
    </location>
</feature>
<feature type="transmembrane region" description="Helical" evidence="8">
    <location>
        <begin position="67"/>
        <end position="87"/>
    </location>
</feature>
<evidence type="ECO:0000256" key="1">
    <source>
        <dbReference type="ARBA" id="ARBA00004651"/>
    </source>
</evidence>
<evidence type="ECO:0000256" key="7">
    <source>
        <dbReference type="ARBA" id="ARBA00023136"/>
    </source>
</evidence>
<feature type="transmembrane region" description="Helical" evidence="8">
    <location>
        <begin position="123"/>
        <end position="140"/>
    </location>
</feature>
<reference evidence="11" key="1">
    <citation type="journal article" date="2019" name="Int. J. Syst. Evol. Microbiol.">
        <title>The Global Catalogue of Microorganisms (GCM) 10K type strain sequencing project: providing services to taxonomists for standard genome sequencing and annotation.</title>
        <authorList>
            <consortium name="The Broad Institute Genomics Platform"/>
            <consortium name="The Broad Institute Genome Sequencing Center for Infectious Disease"/>
            <person name="Wu L."/>
            <person name="Ma J."/>
        </authorList>
    </citation>
    <scope>NUCLEOTIDE SEQUENCE [LARGE SCALE GENOMIC DNA]</scope>
    <source>
        <strain evidence="11">KCTC 23701</strain>
    </source>
</reference>
<sequence length="291" mass="31872">MQIGILYATLAFLIWGLLPVYLKALTGIPAGEILLHRMVWSLVFLGAILLVRRQWAWLGQLRQQPGLLAGFMASALLLSANWFTYIWAVQAGRVVDASLGYYINPLVNVLFGVLFLKERLRTGQWLAIGVAAAGVGWLTWQTGQLPWIALLLAVTFGTYGLLRKTASLGALEGLSLETLLLFPFAGGALLWLVGSSQAGFVTAGTNVQLLCLLAGPITAIPLLLFAAGARRIPLSLLGILQYTGPTVQLLLGVWLWHEPFGQTRFIGFALIWLAIVLYTAEGIWVRRQRLH</sequence>
<feature type="transmembrane region" description="Helical" evidence="8">
    <location>
        <begin position="234"/>
        <end position="257"/>
    </location>
</feature>
<feature type="transmembrane region" description="Helical" evidence="8">
    <location>
        <begin position="99"/>
        <end position="116"/>
    </location>
</feature>
<dbReference type="RefSeq" id="WP_189460420.1">
    <property type="nucleotide sequence ID" value="NZ_BMYO01000005.1"/>
</dbReference>
<name>A0ABQ3GZQ2_9NEIS</name>
<dbReference type="NCBIfam" id="TIGR00688">
    <property type="entry name" value="rarD"/>
    <property type="match status" value="1"/>
</dbReference>
<protein>
    <submittedName>
        <fullName evidence="10">Membrane protein</fullName>
    </submittedName>
</protein>